<keyword evidence="3" id="KW-1185">Reference proteome</keyword>
<protein>
    <submittedName>
        <fullName evidence="2">3-oxoacyl-ACP synthase</fullName>
    </submittedName>
</protein>
<dbReference type="Gene3D" id="3.40.47.10">
    <property type="match status" value="1"/>
</dbReference>
<dbReference type="InterPro" id="IPR016039">
    <property type="entry name" value="Thiolase-like"/>
</dbReference>
<dbReference type="RefSeq" id="WP_160369282.1">
    <property type="nucleotide sequence ID" value="NZ_WSQA01000007.1"/>
</dbReference>
<dbReference type="EMBL" id="WSQA01000007">
    <property type="protein sequence ID" value="MVZ62554.1"/>
    <property type="molecule type" value="Genomic_DNA"/>
</dbReference>
<dbReference type="Proteomes" id="UP000435036">
    <property type="component" value="Unassembled WGS sequence"/>
</dbReference>
<feature type="domain" description="Beta-ketoacyl synthase-like N-terminal" evidence="1">
    <location>
        <begin position="35"/>
        <end position="173"/>
    </location>
</feature>
<sequence length="349" mass="38310">MKNCYINGIGTIGIQHPDYKLLEQEPQALFARNQAQHPVYKELIPAASLRRMATGVKMGCYAAQLALQEAQQPALDAIICGTGQGCLQDSEKFLTAMIAQDEEYLTPTSFIQSTHNTVAAQIALQLQCHAYNFTYVQGGSSFESALFDGLNQLNYSNAQHILVGGVDEHAPQFDDLYTLAGNYKAEDEAVDFKNPTQGGVAQGEGANFFLLSQEQQANSYAQLLDVWLFNQPQRSIATEIMQFLSLNNLQSKDIDVLMLGYNADASQQAYFDAMAACFPETAIAYYQHISGSYDTASAYGLAAAAQVLKAQQFPAHLSYNSIKPNRLKTILLINQSRGTDYSFVLLTAC</sequence>
<comment type="caution">
    <text evidence="2">The sequence shown here is derived from an EMBL/GenBank/DDBJ whole genome shotgun (WGS) entry which is preliminary data.</text>
</comment>
<dbReference type="AlphaFoldDB" id="A0A6N8L0F0"/>
<evidence type="ECO:0000313" key="3">
    <source>
        <dbReference type="Proteomes" id="UP000435036"/>
    </source>
</evidence>
<reference evidence="2 3" key="1">
    <citation type="submission" date="2019-12" db="EMBL/GenBank/DDBJ databases">
        <authorList>
            <person name="Dong K."/>
        </authorList>
    </citation>
    <scope>NUCLEOTIDE SEQUENCE [LARGE SCALE GENOMIC DNA]</scope>
    <source>
        <strain evidence="2 3">JCM 31225</strain>
    </source>
</reference>
<dbReference type="GO" id="GO:0016746">
    <property type="term" value="F:acyltransferase activity"/>
    <property type="evidence" value="ECO:0007669"/>
    <property type="project" value="InterPro"/>
</dbReference>
<gene>
    <name evidence="2" type="ORF">GQF63_11005</name>
</gene>
<accession>A0A6N8L0F0</accession>
<evidence type="ECO:0000259" key="1">
    <source>
        <dbReference type="Pfam" id="PF13723"/>
    </source>
</evidence>
<evidence type="ECO:0000313" key="2">
    <source>
        <dbReference type="EMBL" id="MVZ62554.1"/>
    </source>
</evidence>
<name>A0A6N8L0F0_9SPHI</name>
<dbReference type="SUPFAM" id="SSF53901">
    <property type="entry name" value="Thiolase-like"/>
    <property type="match status" value="1"/>
</dbReference>
<dbReference type="Pfam" id="PF13723">
    <property type="entry name" value="Ketoacyl-synt_2"/>
    <property type="match status" value="1"/>
</dbReference>
<organism evidence="2 3">
    <name type="scientific">Sphingobacterium humi</name>
    <dbReference type="NCBI Taxonomy" id="1796905"/>
    <lineage>
        <taxon>Bacteria</taxon>
        <taxon>Pseudomonadati</taxon>
        <taxon>Bacteroidota</taxon>
        <taxon>Sphingobacteriia</taxon>
        <taxon>Sphingobacteriales</taxon>
        <taxon>Sphingobacteriaceae</taxon>
        <taxon>Sphingobacterium</taxon>
    </lineage>
</organism>
<dbReference type="OrthoDB" id="1404523at2"/>
<proteinExistence type="predicted"/>
<dbReference type="InterPro" id="IPR014030">
    <property type="entry name" value="Ketoacyl_synth_N"/>
</dbReference>